<organism evidence="3 4">
    <name type="scientific">Sphingomonas paeninsulae</name>
    <dbReference type="NCBI Taxonomy" id="2319844"/>
    <lineage>
        <taxon>Bacteria</taxon>
        <taxon>Pseudomonadati</taxon>
        <taxon>Pseudomonadota</taxon>
        <taxon>Alphaproteobacteria</taxon>
        <taxon>Sphingomonadales</taxon>
        <taxon>Sphingomonadaceae</taxon>
        <taxon>Sphingomonas</taxon>
    </lineage>
</organism>
<dbReference type="KEGG" id="spha:D3Y57_07110"/>
<dbReference type="OrthoDB" id="7473332at2"/>
<evidence type="ECO:0000313" key="3">
    <source>
        <dbReference type="EMBL" id="AYJ85787.1"/>
    </source>
</evidence>
<keyword evidence="2" id="KW-1133">Transmembrane helix</keyword>
<dbReference type="EMBL" id="CP032829">
    <property type="protein sequence ID" value="AYJ85787.1"/>
    <property type="molecule type" value="Genomic_DNA"/>
</dbReference>
<evidence type="ECO:0000256" key="2">
    <source>
        <dbReference type="SAM" id="Phobius"/>
    </source>
</evidence>
<feature type="transmembrane region" description="Helical" evidence="2">
    <location>
        <begin position="6"/>
        <end position="28"/>
    </location>
</feature>
<protein>
    <submittedName>
        <fullName evidence="3">Uncharacterized protein</fullName>
    </submittedName>
</protein>
<dbReference type="AlphaFoldDB" id="A0A494T8W0"/>
<keyword evidence="4" id="KW-1185">Reference proteome</keyword>
<feature type="region of interest" description="Disordered" evidence="1">
    <location>
        <begin position="141"/>
        <end position="162"/>
    </location>
</feature>
<evidence type="ECO:0000256" key="1">
    <source>
        <dbReference type="SAM" id="MobiDB-lite"/>
    </source>
</evidence>
<sequence>MPVLPAWVLKLLPYVLALSAVLGAMWYLDHAGYQRAKADQALDHAITAAIVMRVTHDSEQRMSQQLAGIAGDLSSKVASIDEADRTIIQPTIIKEIRNDPRLSDPALGISDGLRDALNCARRLSGPNPCAIGYSVTVDLSKPAPAVGQDDSGSGDGGSGSGG</sequence>
<proteinExistence type="predicted"/>
<name>A0A494T8W0_SPHPE</name>
<dbReference type="Proteomes" id="UP000276254">
    <property type="component" value="Chromosome"/>
</dbReference>
<gene>
    <name evidence="3" type="ORF">D3Y57_07110</name>
</gene>
<dbReference type="RefSeq" id="WP_121152412.1">
    <property type="nucleotide sequence ID" value="NZ_CP032829.1"/>
</dbReference>
<keyword evidence="2" id="KW-0472">Membrane</keyword>
<feature type="compositionally biased region" description="Gly residues" evidence="1">
    <location>
        <begin position="153"/>
        <end position="162"/>
    </location>
</feature>
<accession>A0A494T8W0</accession>
<reference evidence="3 4" key="1">
    <citation type="submission" date="2018-09" db="EMBL/GenBank/DDBJ databases">
        <title>Sphingomonas peninsula sp. nov., isolated from fildes peninsula, Antarctic soil.</title>
        <authorList>
            <person name="Yingchao G."/>
        </authorList>
    </citation>
    <scope>NUCLEOTIDE SEQUENCE [LARGE SCALE GENOMIC DNA]</scope>
    <source>
        <strain evidence="3 4">YZ-8</strain>
    </source>
</reference>
<keyword evidence="2" id="KW-0812">Transmembrane</keyword>
<evidence type="ECO:0000313" key="4">
    <source>
        <dbReference type="Proteomes" id="UP000276254"/>
    </source>
</evidence>